<dbReference type="EMBL" id="BAAAYK010000001">
    <property type="protein sequence ID" value="GAA3352145.1"/>
    <property type="molecule type" value="Genomic_DNA"/>
</dbReference>
<evidence type="ECO:0000313" key="4">
    <source>
        <dbReference type="EMBL" id="GAA3364101.1"/>
    </source>
</evidence>
<name>A0ABP6RGC0_9PSEU</name>
<evidence type="ECO:0000313" key="3">
    <source>
        <dbReference type="EMBL" id="GAA3352486.1"/>
    </source>
</evidence>
<gene>
    <name evidence="2" type="ORF">GCM10020366_00560</name>
    <name evidence="3" type="ORF">GCM10020366_02330</name>
    <name evidence="4" type="ORF">GCM10020366_58630</name>
</gene>
<keyword evidence="5" id="KW-1185">Reference proteome</keyword>
<protein>
    <submittedName>
        <fullName evidence="3">Uncharacterized protein</fullName>
    </submittedName>
</protein>
<dbReference type="Proteomes" id="UP001500483">
    <property type="component" value="Unassembled WGS sequence"/>
</dbReference>
<dbReference type="EMBL" id="BAAAYK010000004">
    <property type="protein sequence ID" value="GAA3352486.1"/>
    <property type="molecule type" value="Genomic_DNA"/>
</dbReference>
<feature type="region of interest" description="Disordered" evidence="1">
    <location>
        <begin position="48"/>
        <end position="70"/>
    </location>
</feature>
<proteinExistence type="predicted"/>
<accession>A0ABP6RGC0</accession>
<reference evidence="3" key="3">
    <citation type="submission" date="2023-12" db="EMBL/GenBank/DDBJ databases">
        <authorList>
            <person name="Sun Q."/>
            <person name="Inoue M."/>
        </authorList>
    </citation>
    <scope>NUCLEOTIDE SEQUENCE</scope>
    <source>
        <strain evidence="3">JCM 9687</strain>
    </source>
</reference>
<evidence type="ECO:0000313" key="2">
    <source>
        <dbReference type="EMBL" id="GAA3352145.1"/>
    </source>
</evidence>
<reference evidence="3" key="1">
    <citation type="journal article" date="2014" name="Int. J. Syst. Evol. Microbiol.">
        <title>Complete genome of a new Firmicutes species belonging to the dominant human colonic microbiota ('Ruminococcus bicirculans') reveals two chromosomes and a selective capacity to utilize plant glucans.</title>
        <authorList>
            <consortium name="NISC Comparative Sequencing Program"/>
            <person name="Wegmann U."/>
            <person name="Louis P."/>
            <person name="Goesmann A."/>
            <person name="Henrissat B."/>
            <person name="Duncan S.H."/>
            <person name="Flint H.J."/>
        </authorList>
    </citation>
    <scope>NUCLEOTIDE SEQUENCE</scope>
    <source>
        <strain evidence="3">JCM 9687</strain>
    </source>
</reference>
<reference evidence="5" key="2">
    <citation type="journal article" date="2019" name="Int. J. Syst. Evol. Microbiol.">
        <title>The Global Catalogue of Microorganisms (GCM) 10K type strain sequencing project: providing services to taxonomists for standard genome sequencing and annotation.</title>
        <authorList>
            <consortium name="The Broad Institute Genomics Platform"/>
            <consortium name="The Broad Institute Genome Sequencing Center for Infectious Disease"/>
            <person name="Wu L."/>
            <person name="Ma J."/>
        </authorList>
    </citation>
    <scope>NUCLEOTIDE SEQUENCE [LARGE SCALE GENOMIC DNA]</scope>
    <source>
        <strain evidence="5">JCM 9687</strain>
    </source>
</reference>
<sequence>MERVTLNLDDLNQADREAVSTRASREGRDIEEVLLDLIRAGLHGSVHNVNTGNVSGPSIQTGHIQGDLRF</sequence>
<dbReference type="RefSeq" id="WP_344923667.1">
    <property type="nucleotide sequence ID" value="NZ_BAAAYK010000001.1"/>
</dbReference>
<evidence type="ECO:0000256" key="1">
    <source>
        <dbReference type="SAM" id="MobiDB-lite"/>
    </source>
</evidence>
<comment type="caution">
    <text evidence="3">The sequence shown here is derived from an EMBL/GenBank/DDBJ whole genome shotgun (WGS) entry which is preliminary data.</text>
</comment>
<evidence type="ECO:0000313" key="5">
    <source>
        <dbReference type="Proteomes" id="UP001500483"/>
    </source>
</evidence>
<feature type="compositionally biased region" description="Polar residues" evidence="1">
    <location>
        <begin position="48"/>
        <end position="63"/>
    </location>
</feature>
<dbReference type="EMBL" id="BAAAYK010000038">
    <property type="protein sequence ID" value="GAA3364101.1"/>
    <property type="molecule type" value="Genomic_DNA"/>
</dbReference>
<organism evidence="3 5">
    <name type="scientific">Saccharopolyspora gregorii</name>
    <dbReference type="NCBI Taxonomy" id="33914"/>
    <lineage>
        <taxon>Bacteria</taxon>
        <taxon>Bacillati</taxon>
        <taxon>Actinomycetota</taxon>
        <taxon>Actinomycetes</taxon>
        <taxon>Pseudonocardiales</taxon>
        <taxon>Pseudonocardiaceae</taxon>
        <taxon>Saccharopolyspora</taxon>
    </lineage>
</organism>